<comment type="caution">
    <text evidence="1">The sequence shown here is derived from an EMBL/GenBank/DDBJ whole genome shotgun (WGS) entry which is preliminary data.</text>
</comment>
<proteinExistence type="predicted"/>
<dbReference type="EMBL" id="WSZM01000043">
    <property type="protein sequence ID" value="KAF4045639.1"/>
    <property type="molecule type" value="Genomic_DNA"/>
</dbReference>
<reference evidence="1" key="1">
    <citation type="submission" date="2020-04" db="EMBL/GenBank/DDBJ databases">
        <title>Hybrid Assembly of Korean Phytophthora infestans isolates.</title>
        <authorList>
            <person name="Prokchorchik M."/>
            <person name="Lee Y."/>
            <person name="Seo J."/>
            <person name="Cho J.-H."/>
            <person name="Park Y.-E."/>
            <person name="Jang D.-C."/>
            <person name="Im J.-S."/>
            <person name="Choi J.-G."/>
            <person name="Park H.-J."/>
            <person name="Lee G.-B."/>
            <person name="Lee Y.-G."/>
            <person name="Hong S.-Y."/>
            <person name="Cho K."/>
            <person name="Sohn K.H."/>
        </authorList>
    </citation>
    <scope>NUCLEOTIDE SEQUENCE</scope>
    <source>
        <strain evidence="1">KR_1_A1</strain>
    </source>
</reference>
<evidence type="ECO:0000313" key="1">
    <source>
        <dbReference type="EMBL" id="KAF4045639.1"/>
    </source>
</evidence>
<dbReference type="AlphaFoldDB" id="A0A833TD03"/>
<organism evidence="1 2">
    <name type="scientific">Phytophthora infestans</name>
    <name type="common">Potato late blight agent</name>
    <name type="synonym">Botrytis infestans</name>
    <dbReference type="NCBI Taxonomy" id="4787"/>
    <lineage>
        <taxon>Eukaryota</taxon>
        <taxon>Sar</taxon>
        <taxon>Stramenopiles</taxon>
        <taxon>Oomycota</taxon>
        <taxon>Peronosporomycetes</taxon>
        <taxon>Peronosporales</taxon>
        <taxon>Peronosporaceae</taxon>
        <taxon>Phytophthora</taxon>
    </lineage>
</organism>
<keyword evidence="2" id="KW-1185">Reference proteome</keyword>
<dbReference type="Proteomes" id="UP000602510">
    <property type="component" value="Unassembled WGS sequence"/>
</dbReference>
<evidence type="ECO:0000313" key="2">
    <source>
        <dbReference type="Proteomes" id="UP000602510"/>
    </source>
</evidence>
<sequence length="128" mass="14553">MLNSKPYLSRLPVEDEGCGYQISDVTERNVSLHGMRNGPVVMETGAPPRYMTFGDSMKEILWMRLLLKDIDLRSQLRSYGIGEEYGYQTPNEHTIFASILFGTCGDVELKYVDTKNQLTNYLTKDSST</sequence>
<gene>
    <name evidence="1" type="ORF">GN244_ATG02092</name>
</gene>
<protein>
    <submittedName>
        <fullName evidence="1">Uncharacterized protein</fullName>
    </submittedName>
</protein>
<name>A0A833TD03_PHYIN</name>
<accession>A0A833TD03</accession>